<protein>
    <submittedName>
        <fullName evidence="1">Uncharacterized protein</fullName>
    </submittedName>
</protein>
<organism evidence="1 2">
    <name type="scientific">Candidatus Campbellbacteria bacterium RIFCSPHIGHO2_01_FULL_34_10</name>
    <dbReference type="NCBI Taxonomy" id="1797577"/>
    <lineage>
        <taxon>Bacteria</taxon>
        <taxon>Candidatus Campbelliibacteriota</taxon>
    </lineage>
</organism>
<reference evidence="1 2" key="1">
    <citation type="journal article" date="2016" name="Nat. Commun.">
        <title>Thousands of microbial genomes shed light on interconnected biogeochemical processes in an aquifer system.</title>
        <authorList>
            <person name="Anantharaman K."/>
            <person name="Brown C.T."/>
            <person name="Hug L.A."/>
            <person name="Sharon I."/>
            <person name="Castelle C.J."/>
            <person name="Probst A.J."/>
            <person name="Thomas B.C."/>
            <person name="Singh A."/>
            <person name="Wilkins M.J."/>
            <person name="Karaoz U."/>
            <person name="Brodie E.L."/>
            <person name="Williams K.H."/>
            <person name="Hubbard S.S."/>
            <person name="Banfield J.F."/>
        </authorList>
    </citation>
    <scope>NUCLEOTIDE SEQUENCE [LARGE SCALE GENOMIC DNA]</scope>
</reference>
<sequence>MEQTSIVGSENGLRHKVSVPNTLGLNGRLVEALDLGLRGRDETIDSIQKFGEEMADVARLRARLPLVIALAIVEQVRYPIVYKISMEDPSFRELFHLDHFVTDKPGGLFGKTLEIFNLIKGESIKGYSLPACLVCGGGSPYISVDIAGILNIG</sequence>
<accession>A0A1F5ELK1</accession>
<dbReference type="AlphaFoldDB" id="A0A1F5ELK1"/>
<evidence type="ECO:0000313" key="2">
    <source>
        <dbReference type="Proteomes" id="UP000186670"/>
    </source>
</evidence>
<dbReference type="Proteomes" id="UP000186670">
    <property type="component" value="Unassembled WGS sequence"/>
</dbReference>
<gene>
    <name evidence="1" type="ORF">A2811_01195</name>
</gene>
<proteinExistence type="predicted"/>
<evidence type="ECO:0000313" key="1">
    <source>
        <dbReference type="EMBL" id="OGD68287.1"/>
    </source>
</evidence>
<comment type="caution">
    <text evidence="1">The sequence shown here is derived from an EMBL/GenBank/DDBJ whole genome shotgun (WGS) entry which is preliminary data.</text>
</comment>
<dbReference type="EMBL" id="MEZZ01000036">
    <property type="protein sequence ID" value="OGD68287.1"/>
    <property type="molecule type" value="Genomic_DNA"/>
</dbReference>
<name>A0A1F5ELK1_9BACT</name>